<accession>A0A369PRF0</accession>
<evidence type="ECO:0000313" key="2">
    <source>
        <dbReference type="Proteomes" id="UP000253961"/>
    </source>
</evidence>
<keyword evidence="2" id="KW-1185">Reference proteome</keyword>
<proteinExistence type="predicted"/>
<evidence type="ECO:0000313" key="1">
    <source>
        <dbReference type="EMBL" id="RDC54892.1"/>
    </source>
</evidence>
<dbReference type="AlphaFoldDB" id="A0A369PRF0"/>
<reference evidence="1 2" key="1">
    <citation type="submission" date="2018-07" db="EMBL/GenBank/DDBJ databases">
        <title>Pedobacter sp. nov., isolated from soil.</title>
        <authorList>
            <person name="Zhou L.Y."/>
            <person name="Du Z.J."/>
        </authorList>
    </citation>
    <scope>NUCLEOTIDE SEQUENCE [LARGE SCALE GENOMIC DNA]</scope>
    <source>
        <strain evidence="1 2">JDX94</strain>
    </source>
</reference>
<dbReference type="EMBL" id="QPKV01000009">
    <property type="protein sequence ID" value="RDC54892.1"/>
    <property type="molecule type" value="Genomic_DNA"/>
</dbReference>
<gene>
    <name evidence="1" type="ORF">DU508_18925</name>
</gene>
<comment type="caution">
    <text evidence="1">The sequence shown here is derived from an EMBL/GenBank/DDBJ whole genome shotgun (WGS) entry which is preliminary data.</text>
</comment>
<sequence length="282" mass="30683">MRIELPETYKGFTLITENIQMITNGRNTSYVFPVKLNSARAITFQNLTIVESANGISAFVTSYTPTREWIKNWRDGKPRKFDGDIAVTPLYLENGSMPTVLSLNTSLKNKKLNSLAPVTKTSLAAPGCTEYTFYYAVAYQCGSGNHWPGDPNCTLTGAGAAGYANLSSTTTICTGEGGGGGTTPTPDPDYNPCPEAPSPIDFRGVRGERLAVAEGTTPCDLQPLPPAPILMPPPPDIPIVDMEKFLKCFDKVSLQILPFMQKKPLHHHQGMHLLKLHKAITL</sequence>
<name>A0A369PRF0_9SPHI</name>
<protein>
    <submittedName>
        <fullName evidence="1">Uncharacterized protein</fullName>
    </submittedName>
</protein>
<organism evidence="1 2">
    <name type="scientific">Pedobacter chinensis</name>
    <dbReference type="NCBI Taxonomy" id="2282421"/>
    <lineage>
        <taxon>Bacteria</taxon>
        <taxon>Pseudomonadati</taxon>
        <taxon>Bacteroidota</taxon>
        <taxon>Sphingobacteriia</taxon>
        <taxon>Sphingobacteriales</taxon>
        <taxon>Sphingobacteriaceae</taxon>
        <taxon>Pedobacter</taxon>
    </lineage>
</organism>
<dbReference type="Proteomes" id="UP000253961">
    <property type="component" value="Unassembled WGS sequence"/>
</dbReference>
<dbReference type="RefSeq" id="WP_115404339.1">
    <property type="nucleotide sequence ID" value="NZ_QPKV01000009.1"/>
</dbReference>